<dbReference type="GO" id="GO:0061630">
    <property type="term" value="F:ubiquitin protein ligase activity"/>
    <property type="evidence" value="ECO:0007669"/>
    <property type="project" value="TreeGrafter"/>
</dbReference>
<comment type="subcellular location">
    <subcellularLocation>
        <location evidence="1">Nucleus</location>
    </subcellularLocation>
</comment>
<dbReference type="InterPro" id="IPR032675">
    <property type="entry name" value="LRR_dom_sf"/>
</dbReference>
<protein>
    <recommendedName>
        <fullName evidence="8">Zinc finger C3HC4 RING-type domain-containing protein</fullName>
    </recommendedName>
</protein>
<evidence type="ECO:0000256" key="1">
    <source>
        <dbReference type="ARBA" id="ARBA00004123"/>
    </source>
</evidence>
<name>A0A3R7A7N5_APHAT</name>
<feature type="region of interest" description="Disordered" evidence="7">
    <location>
        <begin position="653"/>
        <end position="712"/>
    </location>
</feature>
<dbReference type="GO" id="GO:0008270">
    <property type="term" value="F:zinc ion binding"/>
    <property type="evidence" value="ECO:0007669"/>
    <property type="project" value="UniProtKB-KW"/>
</dbReference>
<dbReference type="Gene3D" id="3.30.40.10">
    <property type="entry name" value="Zinc/RING finger domain, C3HC4 (zinc finger)"/>
    <property type="match status" value="1"/>
</dbReference>
<dbReference type="InterPro" id="IPR017907">
    <property type="entry name" value="Znf_RING_CS"/>
</dbReference>
<feature type="coiled-coil region" evidence="6">
    <location>
        <begin position="302"/>
        <end position="362"/>
    </location>
</feature>
<feature type="compositionally biased region" description="Low complexity" evidence="7">
    <location>
        <begin position="653"/>
        <end position="666"/>
    </location>
</feature>
<feature type="domain" description="Zinc finger C3HC4 RING-type" evidence="8">
    <location>
        <begin position="1577"/>
        <end position="1610"/>
    </location>
</feature>
<gene>
    <name evidence="9" type="ORF">DYB35_001415</name>
</gene>
<dbReference type="Gene3D" id="3.80.10.10">
    <property type="entry name" value="Ribonuclease Inhibitor"/>
    <property type="match status" value="1"/>
</dbReference>
<dbReference type="VEuPathDB" id="FungiDB:H257_14372"/>
<dbReference type="Pfam" id="PF00097">
    <property type="entry name" value="zf-C3HC4"/>
    <property type="match status" value="1"/>
</dbReference>
<dbReference type="PANTHER" id="PTHR23163">
    <property type="entry name" value="RING FINGER PROTEIN-RELATED"/>
    <property type="match status" value="1"/>
</dbReference>
<dbReference type="InterPro" id="IPR018957">
    <property type="entry name" value="Znf_C3HC4_RING-type"/>
</dbReference>
<dbReference type="InterPro" id="IPR013956">
    <property type="entry name" value="E3_ubiquit_lig_Bre1"/>
</dbReference>
<feature type="compositionally biased region" description="Low complexity" evidence="7">
    <location>
        <begin position="689"/>
        <end position="704"/>
    </location>
</feature>
<evidence type="ECO:0000259" key="8">
    <source>
        <dbReference type="Pfam" id="PF00097"/>
    </source>
</evidence>
<dbReference type="PROSITE" id="PS00518">
    <property type="entry name" value="ZF_RING_1"/>
    <property type="match status" value="1"/>
</dbReference>
<evidence type="ECO:0000256" key="7">
    <source>
        <dbReference type="SAM" id="MobiDB-lite"/>
    </source>
</evidence>
<evidence type="ECO:0000313" key="9">
    <source>
        <dbReference type="EMBL" id="RHY88154.1"/>
    </source>
</evidence>
<dbReference type="Proteomes" id="UP000285712">
    <property type="component" value="Unassembled WGS sequence"/>
</dbReference>
<keyword evidence="5" id="KW-0539">Nucleus</keyword>
<evidence type="ECO:0000256" key="4">
    <source>
        <dbReference type="ARBA" id="ARBA00022833"/>
    </source>
</evidence>
<evidence type="ECO:0000313" key="10">
    <source>
        <dbReference type="Proteomes" id="UP000285712"/>
    </source>
</evidence>
<keyword evidence="2" id="KW-0479">Metal-binding</keyword>
<feature type="coiled-coil region" evidence="6">
    <location>
        <begin position="1295"/>
        <end position="1395"/>
    </location>
</feature>
<dbReference type="EMBL" id="QUTG01004448">
    <property type="protein sequence ID" value="RHY88154.1"/>
    <property type="molecule type" value="Genomic_DNA"/>
</dbReference>
<sequence length="1611" mass="177495">MLNPCRFDMTSTPSVMRSIASSFRDSLVPPMFSSSLVGGVAASLQKAQSPLRKSNVFASYQDQRSTDTALRDIVERQLLRRSGANIKAIPTKVVAAAATVLPLSPSQRDFVERQKLRLSQKIRDVNNCVVVNVLQTHIALSFQRKHVVQTTFGRWRNVWSASVLRKRTLHRLLRHVTSAATRKALVTWHVWRLEREVLAAFTKAQDEQTKHKLLVQAMTAQSQAEATAWSDQAKESSEHVQREAALKARIAALTTQLHEWTSKSKADAAVQTEAGAAASAARTAMLMEASFADDKKTAIDTESTLRKQIHDLEMSMADAKRRDDVKKSVESTATQDQTMGLMEDMSKREATLQTKIDALERDVHEREAAQLKMVLAHDVAVSQREQLEVHKKMLELAEMKLLAATAQLHDKDVLERRRIEAEYDLHLLRVGGELELLTIHCEKDPKGAQFRAASNLVGYVQEERLAQYKDLSDLHAELLHLRQLAFQISSPATSLVGLTDLPPLTPNSQFLYDMLLQRLNRLHQLNQTMAHQAAALGPNMQDTKKLDYAKQSITKDASTALDLLFVSTVGLSLRRSAKLLPPPLSTLAGSDLDSRECQRQLAAFDVRLAAAEIAAASSTQHLQPNDTASASVPVTATPLPAVASTASLASSASKASVGGSNNNNNADGKQQLGGAASSKGSLLPHSKSDASVADSSKGSSSSPSDADDNDSPHVYLRCTLPDRHSDIDACSLDWCAELHDIVVATESTTTPSIDRAFVCKMVHNLRLTKLAINHIDAAFARDCMHLERLDICDNMLRSLDHLPPSLLEVDAYRNQLQTVHLSSSSPTPHLVHVGLGLNMLTSLPTLSHPHTLLSLDLSYNHVTDFAHVLSGLNVFSGLRHVFFTGNPVVLCRGYRHALLASHPNLYVLDDITVSDKEKDVLLQSPAILADNGADLTVYVTAVGFPLRKPQADATAPSITYEATVDVLPGQWSVTMKEDGSMKQPDQPSAAAMPAPGGALNFEATRVPLPVSLALRDIVKCDSDPHHVKDDDDDDNAASTDKQLRERNMALRDALLEKNRRIQFLETKCGDLFVHRHAIDARLQAVLNQWTILLKTLHTLLPSTPRLLPLRLHVAYSNRSNVLDASSKDIVNDIKTSLGFVAPPTSSTSLPPGIQCEIDAWFLTGTEPAAPPSSPDNDAIYGVLTSELDLVTSWVHTLLDNTIAPDDLTKAAIDAKLAAERQVLAYQDKLQTYKLQVHELKSDLNKKELERHSACRRLDRAATHDKMTISSSKKAMDNESNEDIAAHMSDKWGKKLVKLSADNAKLKTKLDDAALKNAELRQRVTTYAAYKDQVSEMKSLVSSLETELTGTKERLDMANAKQQQRKLETTDAQELVEAHESEINALVAEVEAVAKETDGLRAQLAKSMAKMTAKDATISKLQAAVAKAEQANALSFDELAGVRLQVAALTTLQRNQKTLEASLQVKEALKLKEDELTSVRDHVKAVETLKTDADKDKIKFAREVTLAKQTLQMQKQVEQLVEPAKPCEQCQVHHRQEKLRQDKLREVRASLANNGDGGGEVSELERYELVELRKKVKCSVCQDAPKEVMISKCSHMFCKECMESNLKARNRN</sequence>
<evidence type="ECO:0000256" key="5">
    <source>
        <dbReference type="ARBA" id="ARBA00023242"/>
    </source>
</evidence>
<accession>A0A3R7A7N5</accession>
<dbReference type="VEuPathDB" id="FungiDB:H257_14371"/>
<evidence type="ECO:0000256" key="2">
    <source>
        <dbReference type="ARBA" id="ARBA00022723"/>
    </source>
</evidence>
<dbReference type="PANTHER" id="PTHR23163:SF0">
    <property type="entry name" value="E3 UBIQUITIN-PROTEIN LIGASE BRE1"/>
    <property type="match status" value="1"/>
</dbReference>
<dbReference type="VEuPathDB" id="FungiDB:H257_14373"/>
<organism evidence="9 10">
    <name type="scientific">Aphanomyces astaci</name>
    <name type="common">Crayfish plague agent</name>
    <dbReference type="NCBI Taxonomy" id="112090"/>
    <lineage>
        <taxon>Eukaryota</taxon>
        <taxon>Sar</taxon>
        <taxon>Stramenopiles</taxon>
        <taxon>Oomycota</taxon>
        <taxon>Saprolegniomycetes</taxon>
        <taxon>Saprolegniales</taxon>
        <taxon>Verrucalvaceae</taxon>
        <taxon>Aphanomyces</taxon>
    </lineage>
</organism>
<reference evidence="9 10" key="1">
    <citation type="submission" date="2018-08" db="EMBL/GenBank/DDBJ databases">
        <title>Aphanomyces genome sequencing and annotation.</title>
        <authorList>
            <person name="Minardi D."/>
            <person name="Oidtmann B."/>
            <person name="Van Der Giezen M."/>
            <person name="Studholme D.J."/>
        </authorList>
    </citation>
    <scope>NUCLEOTIDE SEQUENCE [LARGE SCALE GENOMIC DNA]</scope>
    <source>
        <strain evidence="9 10">Sv</strain>
    </source>
</reference>
<dbReference type="SUPFAM" id="SSF57850">
    <property type="entry name" value="RING/U-box"/>
    <property type="match status" value="1"/>
</dbReference>
<dbReference type="SUPFAM" id="SSF52058">
    <property type="entry name" value="L domain-like"/>
    <property type="match status" value="1"/>
</dbReference>
<dbReference type="InterPro" id="IPR013083">
    <property type="entry name" value="Znf_RING/FYVE/PHD"/>
</dbReference>
<keyword evidence="6" id="KW-0175">Coiled coil</keyword>
<keyword evidence="3" id="KW-0863">Zinc-finger</keyword>
<dbReference type="GO" id="GO:0005634">
    <property type="term" value="C:nucleus"/>
    <property type="evidence" value="ECO:0007669"/>
    <property type="project" value="UniProtKB-SubCell"/>
</dbReference>
<dbReference type="GO" id="GO:0033503">
    <property type="term" value="C:HULC complex"/>
    <property type="evidence" value="ECO:0007669"/>
    <property type="project" value="TreeGrafter"/>
</dbReference>
<proteinExistence type="predicted"/>
<comment type="caution">
    <text evidence="9">The sequence shown here is derived from an EMBL/GenBank/DDBJ whole genome shotgun (WGS) entry which is preliminary data.</text>
</comment>
<keyword evidence="4" id="KW-0862">Zinc</keyword>
<evidence type="ECO:0000256" key="6">
    <source>
        <dbReference type="SAM" id="Coils"/>
    </source>
</evidence>
<evidence type="ECO:0000256" key="3">
    <source>
        <dbReference type="ARBA" id="ARBA00022771"/>
    </source>
</evidence>
<feature type="coiled-coil region" evidence="6">
    <location>
        <begin position="1222"/>
        <end position="1249"/>
    </location>
</feature>